<dbReference type="OrthoDB" id="3180714at2759"/>
<dbReference type="InParanoid" id="A0A2J6SGM2"/>
<dbReference type="PANTHER" id="PTHR47332:SF4">
    <property type="entry name" value="SET DOMAIN-CONTAINING PROTEIN 5"/>
    <property type="match status" value="1"/>
</dbReference>
<feature type="region of interest" description="Disordered" evidence="1">
    <location>
        <begin position="78"/>
        <end position="104"/>
    </location>
</feature>
<dbReference type="EMBL" id="KZ613919">
    <property type="protein sequence ID" value="PMD49880.1"/>
    <property type="molecule type" value="Genomic_DNA"/>
</dbReference>
<evidence type="ECO:0000313" key="4">
    <source>
        <dbReference type="Proteomes" id="UP000235371"/>
    </source>
</evidence>
<evidence type="ECO:0000313" key="3">
    <source>
        <dbReference type="EMBL" id="PMD49880.1"/>
    </source>
</evidence>
<dbReference type="Gene3D" id="2.170.270.10">
    <property type="entry name" value="SET domain"/>
    <property type="match status" value="1"/>
</dbReference>
<name>A0A2J6SGM2_9HELO</name>
<sequence length="369" mass="41385">MSKDQPEPVVAVAQEVRVISPGPNAQVRKTSVRERTSQNNQPDSSIQEQDERENARGAALVPVMRTGDQDHKTQLFPVDQVLSPNPGPSDLGSPDTTPPSKRKAGLSLTQLAKSMSDLAVNQKKRRLDPTPKHKWTNWSRLTSPAFISQPTPKNLVAVEQSRDVDTPMADSVSIPIPVYKPYKIRESRLGGMGMFATTDIPKGKIITEEQSLIRLLCFDVCATEDDPSYRDMVETLTYQFDHLASPEDRAFTENLEPFYGEESFVLRVMRKYGFEAYHSECFPCTALFRDICRANHSCDRANAYIVNLGNENDSSTGRLTASRAVEIGEEILIDYTVLGWALLEKGEMLKKYRFVCSRSSCKSCYEGFE</sequence>
<dbReference type="InterPro" id="IPR001214">
    <property type="entry name" value="SET_dom"/>
</dbReference>
<proteinExistence type="predicted"/>
<accession>A0A2J6SGM2</accession>
<feature type="domain" description="SET" evidence="2">
    <location>
        <begin position="180"/>
        <end position="336"/>
    </location>
</feature>
<feature type="region of interest" description="Disordered" evidence="1">
    <location>
        <begin position="1"/>
        <end position="59"/>
    </location>
</feature>
<dbReference type="RefSeq" id="XP_024726784.1">
    <property type="nucleotide sequence ID" value="XM_024871605.1"/>
</dbReference>
<keyword evidence="4" id="KW-1185">Reference proteome</keyword>
<dbReference type="Proteomes" id="UP000235371">
    <property type="component" value="Unassembled WGS sequence"/>
</dbReference>
<dbReference type="InterPro" id="IPR046341">
    <property type="entry name" value="SET_dom_sf"/>
</dbReference>
<dbReference type="PANTHER" id="PTHR47332">
    <property type="entry name" value="SET DOMAIN-CONTAINING PROTEIN 5"/>
    <property type="match status" value="1"/>
</dbReference>
<reference evidence="3 4" key="1">
    <citation type="submission" date="2016-04" db="EMBL/GenBank/DDBJ databases">
        <title>A degradative enzymes factory behind the ericoid mycorrhizal symbiosis.</title>
        <authorList>
            <consortium name="DOE Joint Genome Institute"/>
            <person name="Martino E."/>
            <person name="Morin E."/>
            <person name="Grelet G."/>
            <person name="Kuo A."/>
            <person name="Kohler A."/>
            <person name="Daghino S."/>
            <person name="Barry K."/>
            <person name="Choi C."/>
            <person name="Cichocki N."/>
            <person name="Clum A."/>
            <person name="Copeland A."/>
            <person name="Hainaut M."/>
            <person name="Haridas S."/>
            <person name="Labutti K."/>
            <person name="Lindquist E."/>
            <person name="Lipzen A."/>
            <person name="Khouja H.-R."/>
            <person name="Murat C."/>
            <person name="Ohm R."/>
            <person name="Olson A."/>
            <person name="Spatafora J."/>
            <person name="Veneault-Fourrey C."/>
            <person name="Henrissat B."/>
            <person name="Grigoriev I."/>
            <person name="Martin F."/>
            <person name="Perotto S."/>
        </authorList>
    </citation>
    <scope>NUCLEOTIDE SEQUENCE [LARGE SCALE GENOMIC DNA]</scope>
    <source>
        <strain evidence="3 4">E</strain>
    </source>
</reference>
<dbReference type="GeneID" id="36579687"/>
<dbReference type="Pfam" id="PF00856">
    <property type="entry name" value="SET"/>
    <property type="match status" value="1"/>
</dbReference>
<gene>
    <name evidence="3" type="ORF">K444DRAFT_285082</name>
</gene>
<dbReference type="PROSITE" id="PS50280">
    <property type="entry name" value="SET"/>
    <property type="match status" value="1"/>
</dbReference>
<dbReference type="SUPFAM" id="SSF82199">
    <property type="entry name" value="SET domain"/>
    <property type="match status" value="1"/>
</dbReference>
<evidence type="ECO:0000256" key="1">
    <source>
        <dbReference type="SAM" id="MobiDB-lite"/>
    </source>
</evidence>
<evidence type="ECO:0000259" key="2">
    <source>
        <dbReference type="PROSITE" id="PS50280"/>
    </source>
</evidence>
<dbReference type="AlphaFoldDB" id="A0A2J6SGM2"/>
<dbReference type="InterPro" id="IPR053185">
    <property type="entry name" value="SET_domain_protein"/>
</dbReference>
<organism evidence="3 4">
    <name type="scientific">Hyaloscypha bicolor E</name>
    <dbReference type="NCBI Taxonomy" id="1095630"/>
    <lineage>
        <taxon>Eukaryota</taxon>
        <taxon>Fungi</taxon>
        <taxon>Dikarya</taxon>
        <taxon>Ascomycota</taxon>
        <taxon>Pezizomycotina</taxon>
        <taxon>Leotiomycetes</taxon>
        <taxon>Helotiales</taxon>
        <taxon>Hyaloscyphaceae</taxon>
        <taxon>Hyaloscypha</taxon>
        <taxon>Hyaloscypha bicolor</taxon>
    </lineage>
</organism>
<feature type="compositionally biased region" description="Polar residues" evidence="1">
    <location>
        <begin position="37"/>
        <end position="47"/>
    </location>
</feature>
<protein>
    <recommendedName>
        <fullName evidence="2">SET domain-containing protein</fullName>
    </recommendedName>
</protein>
<dbReference type="STRING" id="1095630.A0A2J6SGM2"/>
<dbReference type="SMART" id="SM00317">
    <property type="entry name" value="SET"/>
    <property type="match status" value="1"/>
</dbReference>